<dbReference type="InterPro" id="IPR017927">
    <property type="entry name" value="FAD-bd_FR_type"/>
</dbReference>
<dbReference type="SUPFAM" id="SSF52343">
    <property type="entry name" value="Ferredoxin reductase-like, C-terminal NADP-linked domain"/>
    <property type="match status" value="1"/>
</dbReference>
<dbReference type="CDD" id="cd06221">
    <property type="entry name" value="sulfite_reductase_like"/>
    <property type="match status" value="1"/>
</dbReference>
<feature type="binding site" evidence="1">
    <location>
        <position position="238"/>
    </location>
    <ligand>
        <name>[2Fe-2S] cluster</name>
        <dbReference type="ChEBI" id="CHEBI:190135"/>
    </ligand>
</feature>
<accession>A0A3G1KZ06</accession>
<evidence type="ECO:0000259" key="2">
    <source>
        <dbReference type="PROSITE" id="PS51384"/>
    </source>
</evidence>
<keyword evidence="1" id="KW-0001">2Fe-2S</keyword>
<organism evidence="3 4">
    <name type="scientific">Formimonas warabiya</name>
    <dbReference type="NCBI Taxonomy" id="1761012"/>
    <lineage>
        <taxon>Bacteria</taxon>
        <taxon>Bacillati</taxon>
        <taxon>Bacillota</taxon>
        <taxon>Clostridia</taxon>
        <taxon>Eubacteriales</taxon>
        <taxon>Peptococcaceae</taxon>
        <taxon>Candidatus Formimonas</taxon>
    </lineage>
</organism>
<proteinExistence type="predicted"/>
<dbReference type="EMBL" id="CP017634">
    <property type="protein sequence ID" value="ATW27712.1"/>
    <property type="molecule type" value="Genomic_DNA"/>
</dbReference>
<dbReference type="SUPFAM" id="SSF63380">
    <property type="entry name" value="Riboflavin synthase domain-like"/>
    <property type="match status" value="1"/>
</dbReference>
<dbReference type="InterPro" id="IPR008333">
    <property type="entry name" value="Cbr1-like_FAD-bd_dom"/>
</dbReference>
<keyword evidence="1" id="KW-0408">Iron</keyword>
<dbReference type="PRINTS" id="PR00406">
    <property type="entry name" value="CYTB5RDTASE"/>
</dbReference>
<dbReference type="KEGG" id="fwa:DCMF_25795"/>
<dbReference type="Pfam" id="PF10418">
    <property type="entry name" value="DHODB_Fe-S_bind"/>
    <property type="match status" value="1"/>
</dbReference>
<dbReference type="InterPro" id="IPR039261">
    <property type="entry name" value="FNR_nucleotide-bd"/>
</dbReference>
<dbReference type="Pfam" id="PF00970">
    <property type="entry name" value="FAD_binding_6"/>
    <property type="match status" value="1"/>
</dbReference>
<dbReference type="RefSeq" id="WP_148137090.1">
    <property type="nucleotide sequence ID" value="NZ_CP017634.1"/>
</dbReference>
<dbReference type="GO" id="GO:0006221">
    <property type="term" value="P:pyrimidine nucleotide biosynthetic process"/>
    <property type="evidence" value="ECO:0007669"/>
    <property type="project" value="InterPro"/>
</dbReference>
<dbReference type="InterPro" id="IPR001433">
    <property type="entry name" value="OxRdtase_FAD/NAD-bd"/>
</dbReference>
<dbReference type="GO" id="GO:0050660">
    <property type="term" value="F:flavin adenine dinucleotide binding"/>
    <property type="evidence" value="ECO:0007669"/>
    <property type="project" value="InterPro"/>
</dbReference>
<evidence type="ECO:0000313" key="4">
    <source>
        <dbReference type="Proteomes" id="UP000323521"/>
    </source>
</evidence>
<dbReference type="InterPro" id="IPR019480">
    <property type="entry name" value="Dihydroorotate_DH_Fe-S-bd"/>
</dbReference>
<sequence length="265" mass="29636">MKNNVYLPQKVEILAVIPQTEIDYTFRLQTSQIRPLSGQFLQVSLPKVGEAPISISDFTEDYLELTIRKVGKLTDVINTLKPGDHLFVRGPYGNGFPVKSFAGKHLIIAAGGTGLAPVKSIISNYYQHPAHLASLNVLAGFKTPDDILFKDEIQLWREKFSVLVTVDKADLTWPGHIGLITKYIPEINLEDQKNTQVIVVGPPLMMKFTCQEFIRRGVKEENIWVSLERKMSCGVGKCGHCKIGESYVCLDGPVFNYTKSLELLD</sequence>
<dbReference type="InterPro" id="IPR050353">
    <property type="entry name" value="PyrK_electron_transfer"/>
</dbReference>
<feature type="binding site" evidence="1">
    <location>
        <position position="233"/>
    </location>
    <ligand>
        <name>[2Fe-2S] cluster</name>
        <dbReference type="ChEBI" id="CHEBI:190135"/>
    </ligand>
</feature>
<keyword evidence="1" id="KW-0411">Iron-sulfur</keyword>
<feature type="binding site" evidence="1">
    <location>
        <position position="249"/>
    </location>
    <ligand>
        <name>[2Fe-2S] cluster</name>
        <dbReference type="ChEBI" id="CHEBI:190135"/>
    </ligand>
</feature>
<dbReference type="Proteomes" id="UP000323521">
    <property type="component" value="Chromosome"/>
</dbReference>
<comment type="cofactor">
    <cofactor evidence="1">
        <name>[2Fe-2S] cluster</name>
        <dbReference type="ChEBI" id="CHEBI:190135"/>
    </cofactor>
    <text evidence="1">Binds 1 [2Fe-2S] cluster per subunit.</text>
</comment>
<dbReference type="PROSITE" id="PS51384">
    <property type="entry name" value="FAD_FR"/>
    <property type="match status" value="1"/>
</dbReference>
<dbReference type="InterPro" id="IPR012165">
    <property type="entry name" value="Cyt_c3_hydrogenase_gsu"/>
</dbReference>
<dbReference type="AlphaFoldDB" id="A0A3G1KZ06"/>
<dbReference type="Gene3D" id="2.40.30.10">
    <property type="entry name" value="Translation factors"/>
    <property type="match status" value="1"/>
</dbReference>
<dbReference type="NCBIfam" id="TIGR02911">
    <property type="entry name" value="sulfite_red_B"/>
    <property type="match status" value="1"/>
</dbReference>
<evidence type="ECO:0000313" key="3">
    <source>
        <dbReference type="EMBL" id="ATW27712.1"/>
    </source>
</evidence>
<dbReference type="PIRSF" id="PIRSF006816">
    <property type="entry name" value="Cyc3_hyd_g"/>
    <property type="match status" value="1"/>
</dbReference>
<gene>
    <name evidence="3" type="ORF">DCMF_25795</name>
</gene>
<dbReference type="PANTHER" id="PTHR43513">
    <property type="entry name" value="DIHYDROOROTATE DEHYDROGENASE B (NAD(+)), ELECTRON TRANSFER SUBUNIT"/>
    <property type="match status" value="1"/>
</dbReference>
<dbReference type="Gene3D" id="3.40.50.80">
    <property type="entry name" value="Nucleotide-binding domain of ferredoxin-NADP reductase (FNR) module"/>
    <property type="match status" value="1"/>
</dbReference>
<feature type="binding site" evidence="1">
    <location>
        <position position="241"/>
    </location>
    <ligand>
        <name>[2Fe-2S] cluster</name>
        <dbReference type="ChEBI" id="CHEBI:190135"/>
    </ligand>
</feature>
<protein>
    <submittedName>
        <fullName evidence="3">Anaerobic sulfite reductase subunit B</fullName>
    </submittedName>
</protein>
<dbReference type="Pfam" id="PF00175">
    <property type="entry name" value="NAD_binding_1"/>
    <property type="match status" value="1"/>
</dbReference>
<evidence type="ECO:0000256" key="1">
    <source>
        <dbReference type="PIRSR" id="PIRSR006816-2"/>
    </source>
</evidence>
<reference evidence="3 4" key="1">
    <citation type="submission" date="2016-10" db="EMBL/GenBank/DDBJ databases">
        <title>Complete Genome Sequence of Peptococcaceae strain DCMF.</title>
        <authorList>
            <person name="Edwards R.J."/>
            <person name="Holland S.I."/>
            <person name="Deshpande N.P."/>
            <person name="Wong Y.K."/>
            <person name="Ertan H."/>
            <person name="Manefield M."/>
            <person name="Russell T.L."/>
            <person name="Lee M.J."/>
        </authorList>
    </citation>
    <scope>NUCLEOTIDE SEQUENCE [LARGE SCALE GENOMIC DNA]</scope>
    <source>
        <strain evidence="3 4">DCMF</strain>
    </source>
</reference>
<dbReference type="GO" id="GO:0051537">
    <property type="term" value="F:2 iron, 2 sulfur cluster binding"/>
    <property type="evidence" value="ECO:0007669"/>
    <property type="project" value="UniProtKB-KW"/>
</dbReference>
<dbReference type="PANTHER" id="PTHR43513:SF1">
    <property type="entry name" value="ANAEROBIC SULFITE REDUCTASE SUBUNIT B"/>
    <property type="match status" value="1"/>
</dbReference>
<dbReference type="GO" id="GO:0016491">
    <property type="term" value="F:oxidoreductase activity"/>
    <property type="evidence" value="ECO:0007669"/>
    <property type="project" value="InterPro"/>
</dbReference>
<dbReference type="InterPro" id="IPR014260">
    <property type="entry name" value="Sulphite_reductase_B"/>
</dbReference>
<dbReference type="InterPro" id="IPR017938">
    <property type="entry name" value="Riboflavin_synthase-like_b-brl"/>
</dbReference>
<dbReference type="GO" id="GO:0046872">
    <property type="term" value="F:metal ion binding"/>
    <property type="evidence" value="ECO:0007669"/>
    <property type="project" value="UniProtKB-KW"/>
</dbReference>
<feature type="domain" description="FAD-binding FR-type" evidence="2">
    <location>
        <begin position="6"/>
        <end position="98"/>
    </location>
</feature>
<keyword evidence="1" id="KW-0479">Metal-binding</keyword>
<dbReference type="OrthoDB" id="9796486at2"/>
<name>A0A3G1KZ06_FORW1</name>
<keyword evidence="4" id="KW-1185">Reference proteome</keyword>